<dbReference type="InterPro" id="IPR000152">
    <property type="entry name" value="EGF-type_Asp/Asn_hydroxyl_site"/>
</dbReference>
<dbReference type="PANTHER" id="PTHR24039">
    <property type="entry name" value="FIBRILLIN-RELATED"/>
    <property type="match status" value="1"/>
</dbReference>
<dbReference type="Proteomes" id="UP000663860">
    <property type="component" value="Unassembled WGS sequence"/>
</dbReference>
<dbReference type="Gene3D" id="2.90.20.10">
    <property type="entry name" value="Plasmodium vivax P25 domain"/>
    <property type="match status" value="2"/>
</dbReference>
<keyword evidence="3" id="KW-0677">Repeat</keyword>
<dbReference type="EMBL" id="CAJNOE010000008">
    <property type="protein sequence ID" value="CAF0719566.1"/>
    <property type="molecule type" value="Genomic_DNA"/>
</dbReference>
<dbReference type="PROSITE" id="PS50092">
    <property type="entry name" value="TSP1"/>
    <property type="match status" value="1"/>
</dbReference>
<feature type="domain" description="EGF-like" evidence="7">
    <location>
        <begin position="2024"/>
        <end position="2063"/>
    </location>
</feature>
<dbReference type="SMART" id="SM00179">
    <property type="entry name" value="EGF_CA"/>
    <property type="match status" value="7"/>
</dbReference>
<proteinExistence type="predicted"/>
<evidence type="ECO:0000256" key="4">
    <source>
        <dbReference type="ARBA" id="ARBA00023157"/>
    </source>
</evidence>
<dbReference type="InterPro" id="IPR049883">
    <property type="entry name" value="NOTCH1_EGF-like"/>
</dbReference>
<feature type="domain" description="EGF-like" evidence="7">
    <location>
        <begin position="1303"/>
        <end position="1344"/>
    </location>
</feature>
<evidence type="ECO:0000256" key="6">
    <source>
        <dbReference type="SAM" id="MobiDB-lite"/>
    </source>
</evidence>
<protein>
    <recommendedName>
        <fullName evidence="7">EGF-like domain-containing protein</fullName>
    </recommendedName>
</protein>
<feature type="domain" description="EGF-like" evidence="7">
    <location>
        <begin position="1401"/>
        <end position="1440"/>
    </location>
</feature>
<feature type="disulfide bond" evidence="5">
    <location>
        <begin position="1334"/>
        <end position="1343"/>
    </location>
</feature>
<dbReference type="Gene3D" id="2.10.25.10">
    <property type="entry name" value="Laminin"/>
    <property type="match status" value="3"/>
</dbReference>
<dbReference type="SUPFAM" id="SSF57196">
    <property type="entry name" value="EGF/Laminin"/>
    <property type="match status" value="2"/>
</dbReference>
<evidence type="ECO:0000313" key="8">
    <source>
        <dbReference type="EMBL" id="CAF0719566.1"/>
    </source>
</evidence>
<dbReference type="PROSITE" id="PS01187">
    <property type="entry name" value="EGF_CA"/>
    <property type="match status" value="2"/>
</dbReference>
<evidence type="ECO:0000256" key="3">
    <source>
        <dbReference type="ARBA" id="ARBA00022737"/>
    </source>
</evidence>
<comment type="caution">
    <text evidence="5">Lacks conserved residue(s) required for the propagation of feature annotation.</text>
</comment>
<feature type="disulfide bond" evidence="5">
    <location>
        <begin position="2322"/>
        <end position="2339"/>
    </location>
</feature>
<comment type="caution">
    <text evidence="8">The sequence shown here is derived from an EMBL/GenBank/DDBJ whole genome shotgun (WGS) entry which is preliminary data.</text>
</comment>
<evidence type="ECO:0000313" key="9">
    <source>
        <dbReference type="Proteomes" id="UP000663860"/>
    </source>
</evidence>
<dbReference type="SUPFAM" id="SSF57184">
    <property type="entry name" value="Growth factor receptor domain"/>
    <property type="match status" value="2"/>
</dbReference>
<reference evidence="8" key="1">
    <citation type="submission" date="2021-02" db="EMBL/GenBank/DDBJ databases">
        <authorList>
            <person name="Nowell W R."/>
        </authorList>
    </citation>
    <scope>NUCLEOTIDE SEQUENCE</scope>
</reference>
<evidence type="ECO:0000256" key="2">
    <source>
        <dbReference type="ARBA" id="ARBA00022729"/>
    </source>
</evidence>
<gene>
    <name evidence="8" type="ORF">IZO911_LOCUS1757</name>
</gene>
<dbReference type="Pfam" id="PF07645">
    <property type="entry name" value="EGF_CA"/>
    <property type="match status" value="5"/>
</dbReference>
<dbReference type="PROSITE" id="PS00010">
    <property type="entry name" value="ASX_HYDROXYL"/>
    <property type="match status" value="5"/>
</dbReference>
<accession>A0A813M7F3</accession>
<evidence type="ECO:0000259" key="7">
    <source>
        <dbReference type="PROSITE" id="PS50026"/>
    </source>
</evidence>
<feature type="region of interest" description="Disordered" evidence="6">
    <location>
        <begin position="150"/>
        <end position="172"/>
    </location>
</feature>
<keyword evidence="2" id="KW-0732">Signal</keyword>
<dbReference type="PROSITE" id="PS00022">
    <property type="entry name" value="EGF_1"/>
    <property type="match status" value="2"/>
</dbReference>
<keyword evidence="4 5" id="KW-1015">Disulfide bond</keyword>
<dbReference type="InterPro" id="IPR018097">
    <property type="entry name" value="EGF_Ca-bd_CS"/>
</dbReference>
<dbReference type="PROSITE" id="PS50026">
    <property type="entry name" value="EGF_3"/>
    <property type="match status" value="6"/>
</dbReference>
<sequence>MFCTNSDTDEWSMEYNQHHGSSLTGTIHELASIDDRDDVDIHFPASFDSYNFEYPLIEGYRLANSQSLILSSTVPNSDAELLERHKRDIPWAFAASQDLVMDGSGTVTEEESTQETVTNTPQSTITVQLNLTETTPTSTVITTADTGIVSSTESPTTATGSSSLSSTTTSTSSTTITFQTSEAILNTTTTTVSTSSTTTTTMTTTTTTGPTTCGWSNWMPLTNCTPECGIAYRTEKRSCIDYTTGVSCDSFSCGGGDETQNVTCSFSPPCETLTVTPQTSIRDSTVRIIPYTLPDRMNFFQQTYRRIWVSNKGYITFDTPFYGRTMTTSGFERIQKQAIVAPFWTDLVYDNDYDFIATLIIHTGVVSSTESPTTATGSSSLSSTTTSTSSTTITLQTSEAILNTTTTTVSTSSTTTTTTTTTMTTTTTTGPTTCGWSDWMPLTNCTPECGIAYRTEKRSCIDYTTGVSCDSFSCGGGDETQNVTCSFSPPCETLTVTPQTSIRDSTVRIIPYTLPDRMNFFQQTYRRIWISNKGYITFDTPFYGRTMTTSGFERIQKQAIVAPFWTDLVYDNTSSSMTLNWYNSIDSNTRAINNYSDIVQSTINSACPISFCSNQFLAVRVVRITWNNLIYELPHTNQSINLSFSAYLINTYDQSQYSYPQLRSYFTFDYSNLPTNLYYLRPFIGYRGRTNETLKVFNDPRYYQNAAFLVDSPRRKSFYIGSRFLTQCEVIYLQETQKNMLNPGQNLNDIIKNPRFPCPCTLRQVQVDGRFNRLFSETYYEIAQNLVCYGPMINNWIHIGRTSQLLKSQTCCYHRYNQGLITSGYLAGSVLSDSSILFQRHSSQRRIQFYDQCCSPSNINGIPNWDTCRLYYQLHPPSSCIGYRSPTQVSGVGDPHVTTIDNGQYTCHIQGVYIFARTNQIAERQANINLDSNLADSNLIYPDDLFRIHVRSVLVAPALSYIERNHGYGSVFSSYTISALNYNFTIINNNGKFGCTINNLILTNTLANNLDYDYTNKNDTTDTDQYIYRIQQSARLEMNKTIPQLTLALWSGVTIRCEIIGENLECTLSLPEKFRTFIEGLAGNFNKNPSDDLFNRDTNTIVPITSSSNRTTLDNDIDVLNACRSWRAYTTDTTPDISRPIMPTKLYNWYRSNESSVFSSLYPQMNETLNETCSNNFECIHDYLIRVNSFTSKATASGLKLIQESRIIFTEMPPIDNLTLPIQIILPINQTDRNYRLGINITPNGATNVTNATVIIYPQNRTQNIATYGSTIIIPIPNDAINFVDVLLSIKYGTNSISEKYLDIIACLCTNGGTCNFQQTNQISSHYEISSCDCPPQYDGDLCELEYNGCESGSACADEWDVGTICVPLSAPEQVIQERSYYCNGTCKVGYNSTDGYTCDNINECERDPLICRNGICIDMIGSYLCNCSLGYRFDNQTCTDINECIEPNIDGSFPRRCNDTDICINTNGSNRCECSSIFNTPDGCIYNGSLCDNNTCKDNDTLLCLHGTINVNDSCIPWCYSTCPEFCELINGSNYQCNCQKYPGFEYSDDGKQCLQCRGPNYGINCSQSCQCIYGTCNKNATNENDSCTCNPGYQLPYCNRIINACESNSSCNTVTEDCRTDENTQRAACSCKSGYKIDNTTNSCTDINECDIESNCDDKTSYCTNTIGSYICTCKNGYTLASNSCIDINECEISTSCTNYMNTDCINMPGSDDLFNRDTNTIVPITSSSNRTTLDNDIDVLNACRSWRAYTTDTTPDINRPIMPTKLYNWYRSNESSVFSSLYPQMNETLDETCSNNFECIHDYLIRVNSFTSKATASGLKLIQESRIIFTEMPPIDNLTLPIQIILPINQTDRNYQLGINITPNGATNVTNATVIIYPQNRTQNIDTYGSTIIIPIPNDAINFVDVLLSIKYGTNSISEKYLDIIACLCTNGGTCNFQQTNPISSHYEISSCGCPPQYDGDLCELDYNGCESGSACADEWDVGTICVPLSAPEQVIQERSYYCNGTCKVGYNSTDGYTCDNIDECEIDPLICGNGICIDMIGSYLCNCSLGYRFDNQTCIDINECIEPNIDGSFPRRCNDTDICINTNGSNECKCSSIFNTTGNCIYNESLCDNYACKDNDTLLCLHGTINVNDSCIPWCHSTCPEFCELINGSNYQCNCQKYPGFEHSDDGKQCLQCRGPNYGINCSQSCQCIYGECNKNATNENDSCTCDPGYQLPYCNRIINACESNSSCNIITEDCRTDENTQRAACSCKSGYKIDDTTNSCTDINECDIESNCDDKTSYCTNTIGSYNCTCKNGYTLASNSCIDINECEISTSCTNYMNTDCINMPGSYECRCKFGYSINEKYGLPFLNNQNNILSLITKFLNDLSQQINKKFISNYFNHEINLLNSNENYNQWFNYINKCFHDHIYLTTSPSLLIPISNRSIIIEFLFDFYRTFHLKRSEFYLNDKILLDLHKQLCENLSNDFLNKKQILDNIQMNLTHEFETNAELIHTCLNQIRKAQTSLIFHYTWTIFIQYIHTYYNVLWNID</sequence>
<dbReference type="InterPro" id="IPR000742">
    <property type="entry name" value="EGF"/>
</dbReference>
<dbReference type="GO" id="GO:0005509">
    <property type="term" value="F:calcium ion binding"/>
    <property type="evidence" value="ECO:0007669"/>
    <property type="project" value="InterPro"/>
</dbReference>
<dbReference type="InterPro" id="IPR009030">
    <property type="entry name" value="Growth_fac_rcpt_cys_sf"/>
</dbReference>
<dbReference type="CDD" id="cd00054">
    <property type="entry name" value="EGF_CA"/>
    <property type="match status" value="5"/>
</dbReference>
<dbReference type="InterPro" id="IPR000884">
    <property type="entry name" value="TSP1_rpt"/>
</dbReference>
<organism evidence="8 9">
    <name type="scientific">Adineta steineri</name>
    <dbReference type="NCBI Taxonomy" id="433720"/>
    <lineage>
        <taxon>Eukaryota</taxon>
        <taxon>Metazoa</taxon>
        <taxon>Spiralia</taxon>
        <taxon>Gnathifera</taxon>
        <taxon>Rotifera</taxon>
        <taxon>Eurotatoria</taxon>
        <taxon>Bdelloidea</taxon>
        <taxon>Adinetida</taxon>
        <taxon>Adinetidae</taxon>
        <taxon>Adineta</taxon>
    </lineage>
</organism>
<feature type="domain" description="EGF-like" evidence="7">
    <location>
        <begin position="1648"/>
        <end position="1688"/>
    </location>
</feature>
<keyword evidence="1 5" id="KW-0245">EGF-like domain</keyword>
<feature type="domain" description="EGF-like" evidence="7">
    <location>
        <begin position="2271"/>
        <end position="2311"/>
    </location>
</feature>
<dbReference type="SMART" id="SM00181">
    <property type="entry name" value="EGF"/>
    <property type="match status" value="15"/>
</dbReference>
<feature type="domain" description="EGF-like" evidence="7">
    <location>
        <begin position="2312"/>
        <end position="2348"/>
    </location>
</feature>
<dbReference type="PROSITE" id="PS01186">
    <property type="entry name" value="EGF_2"/>
    <property type="match status" value="6"/>
</dbReference>
<feature type="compositionally biased region" description="Low complexity" evidence="6">
    <location>
        <begin position="154"/>
        <end position="172"/>
    </location>
</feature>
<evidence type="ECO:0000256" key="1">
    <source>
        <dbReference type="ARBA" id="ARBA00022536"/>
    </source>
</evidence>
<dbReference type="InterPro" id="IPR001881">
    <property type="entry name" value="EGF-like_Ca-bd_dom"/>
</dbReference>
<name>A0A813M7F3_9BILA</name>
<evidence type="ECO:0000256" key="5">
    <source>
        <dbReference type="PROSITE-ProRule" id="PRU00076"/>
    </source>
</evidence>
<dbReference type="PANTHER" id="PTHR24039:SF52">
    <property type="entry name" value="EGF-LIKE DOMAIN-CONTAINING PROTEIN"/>
    <property type="match status" value="1"/>
</dbReference>